<dbReference type="AlphaFoldDB" id="A0A8J4PTG3"/>
<sequence>MMTSTINNTIVHSNGNGSKSKLYDKSRLESLFIYQNFDRVILDITTILFESYHKQYSTIESFLNNLDISSINSDKTVALVSQCDHQCQSNSNNSCDCIWMMQLLIQSLYEKGLYTLALKFINSFYRDGISNSPFDVLILSIHLLVHYKNYEESKAIILEVITKRYIMVQKNNNQSHQNNILNNQQYEQLVELLIFHIMFRLGESEQCFQYLESDHYLSSWKKEGFIQALNEMIHIKEIEEKSHKELQQKQQKQLERELQDQMNQLQQNNQQQQLENQQKLIETQKLLINQQIPNNGNSNNKKSNLIVEIKQHLFEIVHEILTIRDFESLKTVLTKTVYGNIRKLLHAIITKLKSIIIYLKSNQSKQFIKKAIPGIISTALLFYAVYLLANQRKSLAPAVKKQKLLQQQQQQQLLSPTSSNVANNTVSNVNSTLQQQSQQPRRSFGLKNVSQQQQPQPLRSYSAGSNNPIPPSRYTPQYQQYSSSNRPSMSNNNNTNNTNSYWSSFKQLVSNSFTLNNRVE</sequence>
<dbReference type="EMBL" id="AJWJ01000220">
    <property type="protein sequence ID" value="KAF2073207.1"/>
    <property type="molecule type" value="Genomic_DNA"/>
</dbReference>
<evidence type="ECO:0000313" key="4">
    <source>
        <dbReference type="Proteomes" id="UP000695562"/>
    </source>
</evidence>
<feature type="region of interest" description="Disordered" evidence="2">
    <location>
        <begin position="431"/>
        <end position="498"/>
    </location>
</feature>
<organism evidence="3 4">
    <name type="scientific">Polysphondylium violaceum</name>
    <dbReference type="NCBI Taxonomy" id="133409"/>
    <lineage>
        <taxon>Eukaryota</taxon>
        <taxon>Amoebozoa</taxon>
        <taxon>Evosea</taxon>
        <taxon>Eumycetozoa</taxon>
        <taxon>Dictyostelia</taxon>
        <taxon>Dictyosteliales</taxon>
        <taxon>Dictyosteliaceae</taxon>
        <taxon>Polysphondylium</taxon>
    </lineage>
</organism>
<accession>A0A8J4PTG3</accession>
<feature type="compositionally biased region" description="Polar residues" evidence="2">
    <location>
        <begin position="448"/>
        <end position="467"/>
    </location>
</feature>
<keyword evidence="1" id="KW-0175">Coiled coil</keyword>
<comment type="caution">
    <text evidence="3">The sequence shown here is derived from an EMBL/GenBank/DDBJ whole genome shotgun (WGS) entry which is preliminary data.</text>
</comment>
<evidence type="ECO:0000256" key="1">
    <source>
        <dbReference type="SAM" id="Coils"/>
    </source>
</evidence>
<gene>
    <name evidence="3" type="ORF">CYY_005489</name>
</gene>
<dbReference type="OrthoDB" id="21263at2759"/>
<dbReference type="Proteomes" id="UP000695562">
    <property type="component" value="Unassembled WGS sequence"/>
</dbReference>
<proteinExistence type="predicted"/>
<protein>
    <submittedName>
        <fullName evidence="3">Uncharacterized protein</fullName>
    </submittedName>
</protein>
<evidence type="ECO:0000313" key="3">
    <source>
        <dbReference type="EMBL" id="KAF2073207.1"/>
    </source>
</evidence>
<evidence type="ECO:0000256" key="2">
    <source>
        <dbReference type="SAM" id="MobiDB-lite"/>
    </source>
</evidence>
<name>A0A8J4PTG3_9MYCE</name>
<keyword evidence="4" id="KW-1185">Reference proteome</keyword>
<feature type="compositionally biased region" description="Low complexity" evidence="2">
    <location>
        <begin position="482"/>
        <end position="498"/>
    </location>
</feature>
<reference evidence="3" key="1">
    <citation type="submission" date="2020-01" db="EMBL/GenBank/DDBJ databases">
        <title>Development of genomics and gene disruption for Polysphondylium violaceum indicates a role for the polyketide synthase stlB in stalk morphogenesis.</title>
        <authorList>
            <person name="Narita B."/>
            <person name="Kawabe Y."/>
            <person name="Kin K."/>
            <person name="Saito T."/>
            <person name="Gibbs R."/>
            <person name="Kuspa A."/>
            <person name="Muzny D."/>
            <person name="Queller D."/>
            <person name="Richards S."/>
            <person name="Strassman J."/>
            <person name="Sucgang R."/>
            <person name="Worley K."/>
            <person name="Schaap P."/>
        </authorList>
    </citation>
    <scope>NUCLEOTIDE SEQUENCE</scope>
    <source>
        <strain evidence="3">QSvi11</strain>
    </source>
</reference>
<feature type="coiled-coil region" evidence="1">
    <location>
        <begin position="235"/>
        <end position="282"/>
    </location>
</feature>